<feature type="non-terminal residue" evidence="13">
    <location>
        <position position="308"/>
    </location>
</feature>
<dbReference type="RefSeq" id="XP_054826051.1">
    <property type="nucleotide sequence ID" value="XM_054970076.1"/>
</dbReference>
<evidence type="ECO:0000256" key="6">
    <source>
        <dbReference type="ARBA" id="ARBA00023136"/>
    </source>
</evidence>
<feature type="transmembrane region" description="Helical" evidence="10">
    <location>
        <begin position="69"/>
        <end position="96"/>
    </location>
</feature>
<keyword evidence="4 10" id="KW-1133">Transmembrane helix</keyword>
<dbReference type="InterPro" id="IPR026234">
    <property type="entry name" value="MRGPCRFAMILY"/>
</dbReference>
<keyword evidence="3 10" id="KW-0812">Transmembrane</keyword>
<dbReference type="KEGG" id="emc:129323541"/>
<feature type="transmembrane region" description="Helical" evidence="10">
    <location>
        <begin position="262"/>
        <end position="280"/>
    </location>
</feature>
<dbReference type="InterPro" id="IPR000276">
    <property type="entry name" value="GPCR_Rhodpsn"/>
</dbReference>
<dbReference type="FunFam" id="1.20.1070.10:FF:000193">
    <property type="entry name" value="Mas-related G-protein coupled receptor member E"/>
    <property type="match status" value="1"/>
</dbReference>
<dbReference type="GeneID" id="129323541"/>
<evidence type="ECO:0000256" key="4">
    <source>
        <dbReference type="ARBA" id="ARBA00022989"/>
    </source>
</evidence>
<dbReference type="GO" id="GO:0005886">
    <property type="term" value="C:plasma membrane"/>
    <property type="evidence" value="ECO:0007669"/>
    <property type="project" value="UniProtKB-SubCell"/>
</dbReference>
<accession>A0AA97KPH0</accession>
<evidence type="ECO:0000313" key="12">
    <source>
        <dbReference type="Proteomes" id="UP001190640"/>
    </source>
</evidence>
<evidence type="ECO:0000256" key="3">
    <source>
        <dbReference type="ARBA" id="ARBA00022692"/>
    </source>
</evidence>
<dbReference type="PROSITE" id="PS50262">
    <property type="entry name" value="G_PROTEIN_RECEP_F1_2"/>
    <property type="match status" value="1"/>
</dbReference>
<feature type="transmembrane region" description="Helical" evidence="10">
    <location>
        <begin position="226"/>
        <end position="250"/>
    </location>
</feature>
<dbReference type="AlphaFoldDB" id="A0AA97KPH0"/>
<dbReference type="PRINTS" id="PR00237">
    <property type="entry name" value="GPCRRHODOPSN"/>
</dbReference>
<evidence type="ECO:0000256" key="5">
    <source>
        <dbReference type="ARBA" id="ARBA00023040"/>
    </source>
</evidence>
<dbReference type="PRINTS" id="PR02108">
    <property type="entry name" value="MRGPCRFAMILY"/>
</dbReference>
<organism evidence="12 13">
    <name type="scientific">Eublepharis macularius</name>
    <name type="common">Leopard gecko</name>
    <name type="synonym">Cyrtodactylus macularius</name>
    <dbReference type="NCBI Taxonomy" id="481883"/>
    <lineage>
        <taxon>Eukaryota</taxon>
        <taxon>Metazoa</taxon>
        <taxon>Chordata</taxon>
        <taxon>Craniata</taxon>
        <taxon>Vertebrata</taxon>
        <taxon>Euteleostomi</taxon>
        <taxon>Lepidosauria</taxon>
        <taxon>Squamata</taxon>
        <taxon>Bifurcata</taxon>
        <taxon>Gekkota</taxon>
        <taxon>Eublepharidae</taxon>
        <taxon>Eublepharinae</taxon>
        <taxon>Eublepharis</taxon>
    </lineage>
</organism>
<feature type="transmembrane region" description="Helical" evidence="10">
    <location>
        <begin position="157"/>
        <end position="180"/>
    </location>
</feature>
<evidence type="ECO:0000256" key="2">
    <source>
        <dbReference type="ARBA" id="ARBA00022475"/>
    </source>
</evidence>
<keyword evidence="5" id="KW-0297">G-protein coupled receptor</keyword>
<dbReference type="InterPro" id="IPR017452">
    <property type="entry name" value="GPCR_Rhodpsn_7TM"/>
</dbReference>
<keyword evidence="6 10" id="KW-0472">Membrane</keyword>
<evidence type="ECO:0000256" key="8">
    <source>
        <dbReference type="ARBA" id="ARBA00023224"/>
    </source>
</evidence>
<dbReference type="Pfam" id="PF00001">
    <property type="entry name" value="7tm_1"/>
    <property type="match status" value="1"/>
</dbReference>
<dbReference type="Proteomes" id="UP001190640">
    <property type="component" value="Chromosome 2"/>
</dbReference>
<dbReference type="Gene3D" id="1.20.1070.10">
    <property type="entry name" value="Rhodopsin 7-helix transmembrane proteins"/>
    <property type="match status" value="1"/>
</dbReference>
<protein>
    <submittedName>
        <fullName evidence="13">Mas-related G-protein coupled receptor member H-like</fullName>
    </submittedName>
</protein>
<proteinExistence type="inferred from homology"/>
<dbReference type="PANTHER" id="PTHR11334">
    <property type="entry name" value="MAS-RELATED G-PROTEIN COUPLED RECEPTOR"/>
    <property type="match status" value="1"/>
</dbReference>
<feature type="domain" description="G-protein coupled receptors family 1 profile" evidence="11">
    <location>
        <begin position="52"/>
        <end position="277"/>
    </location>
</feature>
<evidence type="ECO:0000313" key="13">
    <source>
        <dbReference type="RefSeq" id="XP_054826051.1"/>
    </source>
</evidence>
<keyword evidence="8" id="KW-0807">Transducer</keyword>
<dbReference type="GO" id="GO:0004930">
    <property type="term" value="F:G protein-coupled receptor activity"/>
    <property type="evidence" value="ECO:0007669"/>
    <property type="project" value="UniProtKB-KW"/>
</dbReference>
<feature type="transmembrane region" description="Helical" evidence="10">
    <location>
        <begin position="37"/>
        <end position="62"/>
    </location>
</feature>
<evidence type="ECO:0000256" key="7">
    <source>
        <dbReference type="ARBA" id="ARBA00023170"/>
    </source>
</evidence>
<evidence type="ECO:0000256" key="9">
    <source>
        <dbReference type="ARBA" id="ARBA00061394"/>
    </source>
</evidence>
<keyword evidence="12" id="KW-1185">Reference proteome</keyword>
<comment type="subcellular location">
    <subcellularLocation>
        <location evidence="1">Cell membrane</location>
        <topology evidence="1">Multi-pass membrane protein</topology>
    </subcellularLocation>
</comment>
<dbReference type="SUPFAM" id="SSF81321">
    <property type="entry name" value="Family A G protein-coupled receptor-like"/>
    <property type="match status" value="1"/>
</dbReference>
<name>A0AA97KPH0_EUBMA</name>
<evidence type="ECO:0000259" key="11">
    <source>
        <dbReference type="PROSITE" id="PS50262"/>
    </source>
</evidence>
<feature type="transmembrane region" description="Helical" evidence="10">
    <location>
        <begin position="192"/>
        <end position="214"/>
    </location>
</feature>
<keyword evidence="7" id="KW-0675">Receptor</keyword>
<evidence type="ECO:0000256" key="10">
    <source>
        <dbReference type="SAM" id="Phobius"/>
    </source>
</evidence>
<reference evidence="13" key="1">
    <citation type="submission" date="2025-08" db="UniProtKB">
        <authorList>
            <consortium name="RefSeq"/>
        </authorList>
    </citation>
    <scope>IDENTIFICATION</scope>
    <source>
        <tissue evidence="13">Blood</tissue>
    </source>
</reference>
<evidence type="ECO:0000256" key="1">
    <source>
        <dbReference type="ARBA" id="ARBA00004651"/>
    </source>
</evidence>
<comment type="similarity">
    <text evidence="9">Belongs to the G-protein coupled receptor 1 family. Mas subfamily.</text>
</comment>
<gene>
    <name evidence="13" type="primary">LOC129323541</name>
</gene>
<dbReference type="PANTHER" id="PTHR11334:SF68">
    <property type="entry name" value="G-PROTEIN COUPLED RECEPTORS FAMILY 1 PROFILE DOMAIN-CONTAINING PROTEIN-RELATED"/>
    <property type="match status" value="1"/>
</dbReference>
<keyword evidence="2" id="KW-1003">Cell membrane</keyword>
<sequence length="308" mass="35356">MAEMTTAMLPLAGQSNNCWVYNGTECNNRVHTSTDGVIYMINQVICLFGLSGNGLVLWFLTFNIQKNSFIIYIFSLAVADFAFLLCCLFVITVFAAEYFGSYNFPLCTLMHILYKMELFLYSSSMYFLTAISTERCCCALFPIWYRSYWPKWGSVSVSAVLWSLAIVFSGVNIFYCSLWVDPVCQNMTTVITVVNLFIVTPFMILSSLALFIKVRYCLQQRYAGHLYTVILLTVLCFIIFAIPLSIQLFLRELGYCKLPKCFYLLASVNSGINPVIYFLVGSHREKQFREPLRYILYRALNEEKNSTL</sequence>